<protein>
    <recommendedName>
        <fullName evidence="7">BTB domain-containing protein</fullName>
    </recommendedName>
</protein>
<gene>
    <name evidence="5" type="ORF">LTR09_001717</name>
</gene>
<dbReference type="EMBL" id="JAWDJX010000003">
    <property type="protein sequence ID" value="KAK3057533.1"/>
    <property type="molecule type" value="Genomic_DNA"/>
</dbReference>
<dbReference type="SUPFAM" id="SSF57850">
    <property type="entry name" value="RING/U-box"/>
    <property type="match status" value="1"/>
</dbReference>
<evidence type="ECO:0000256" key="2">
    <source>
        <dbReference type="ARBA" id="ARBA00022771"/>
    </source>
</evidence>
<keyword evidence="3" id="KW-0862">Zinc</keyword>
<feature type="region of interest" description="Disordered" evidence="4">
    <location>
        <begin position="1"/>
        <end position="24"/>
    </location>
</feature>
<comment type="caution">
    <text evidence="5">The sequence shown here is derived from an EMBL/GenBank/DDBJ whole genome shotgun (WGS) entry which is preliminary data.</text>
</comment>
<keyword evidence="1" id="KW-0479">Metal-binding</keyword>
<reference evidence="5" key="1">
    <citation type="submission" date="2023-04" db="EMBL/GenBank/DDBJ databases">
        <title>Black Yeasts Isolated from many extreme environments.</title>
        <authorList>
            <person name="Coleine C."/>
            <person name="Stajich J.E."/>
            <person name="Selbmann L."/>
        </authorList>
    </citation>
    <scope>NUCLEOTIDE SEQUENCE</scope>
    <source>
        <strain evidence="5">CCFEE 5312</strain>
    </source>
</reference>
<proteinExistence type="predicted"/>
<dbReference type="PANTHER" id="PTHR47843">
    <property type="entry name" value="BTB DOMAIN-CONTAINING PROTEIN-RELATED"/>
    <property type="match status" value="1"/>
</dbReference>
<evidence type="ECO:0000313" key="5">
    <source>
        <dbReference type="EMBL" id="KAK3057533.1"/>
    </source>
</evidence>
<dbReference type="Proteomes" id="UP001271007">
    <property type="component" value="Unassembled WGS sequence"/>
</dbReference>
<evidence type="ECO:0000256" key="4">
    <source>
        <dbReference type="SAM" id="MobiDB-lite"/>
    </source>
</evidence>
<dbReference type="SUPFAM" id="SSF54695">
    <property type="entry name" value="POZ domain"/>
    <property type="match status" value="1"/>
</dbReference>
<keyword evidence="2" id="KW-0863">Zinc-finger</keyword>
<evidence type="ECO:0000256" key="3">
    <source>
        <dbReference type="ARBA" id="ARBA00022833"/>
    </source>
</evidence>
<dbReference type="InterPro" id="IPR043145">
    <property type="entry name" value="Znf_ZZ_sf"/>
</dbReference>
<dbReference type="GO" id="GO:0008270">
    <property type="term" value="F:zinc ion binding"/>
    <property type="evidence" value="ECO:0007669"/>
    <property type="project" value="UniProtKB-KW"/>
</dbReference>
<evidence type="ECO:0000256" key="1">
    <source>
        <dbReference type="ARBA" id="ARBA00022723"/>
    </source>
</evidence>
<accession>A0AAJ0GH89</accession>
<keyword evidence="6" id="KW-1185">Reference proteome</keyword>
<dbReference type="AlphaFoldDB" id="A0AAJ0GH89"/>
<organism evidence="5 6">
    <name type="scientific">Extremus antarcticus</name>
    <dbReference type="NCBI Taxonomy" id="702011"/>
    <lineage>
        <taxon>Eukaryota</taxon>
        <taxon>Fungi</taxon>
        <taxon>Dikarya</taxon>
        <taxon>Ascomycota</taxon>
        <taxon>Pezizomycotina</taxon>
        <taxon>Dothideomycetes</taxon>
        <taxon>Dothideomycetidae</taxon>
        <taxon>Mycosphaerellales</taxon>
        <taxon>Extremaceae</taxon>
        <taxon>Extremus</taxon>
    </lineage>
</organism>
<sequence length="413" mass="47193">MSTEDEVASRTMCPSDERPDPEELPSTTYIKLFVGPNRQLFEFREDLICTRCPFFFSAFCGDFVEAKTKTLDMTDDDPERFEELQTWFDSESIPNGDQSWLALSRTWLFADKYHIDELQNAIVDVLYQKYTAHESGINIAFETLDYVAEHTFPRSPLRLLFADMLANGTSLQQVPKRAENVPQEFLQEIWLSLRRQIDRNGPANISLLSNPVQNYYVSSAAYKATAMPKSTNQSDIPTQLHCQSDRCMELETPTEIRDTIHADRRHRNKKMMTLTSPPYRDAATGAMTIIDAQVNDSGFWCDGPRCDPRLQDLGLPDWALMSGDRYHCLDCSNTDFCSVCVRGELECKTEKHSMLRIRSTFSRKTATSDAISIPERQRRLEDKLCMRCASPEHLAPDCQAKDAVLDADVEAEE</sequence>
<dbReference type="Gene3D" id="3.30.710.10">
    <property type="entry name" value="Potassium Channel Kv1.1, Chain A"/>
    <property type="match status" value="1"/>
</dbReference>
<evidence type="ECO:0000313" key="6">
    <source>
        <dbReference type="Proteomes" id="UP001271007"/>
    </source>
</evidence>
<dbReference type="PANTHER" id="PTHR47843:SF2">
    <property type="entry name" value="BTB DOMAIN-CONTAINING PROTEIN"/>
    <property type="match status" value="1"/>
</dbReference>
<name>A0AAJ0GH89_9PEZI</name>
<dbReference type="InterPro" id="IPR011333">
    <property type="entry name" value="SKP1/BTB/POZ_sf"/>
</dbReference>
<evidence type="ECO:0008006" key="7">
    <source>
        <dbReference type="Google" id="ProtNLM"/>
    </source>
</evidence>
<dbReference type="Gene3D" id="3.30.60.90">
    <property type="match status" value="1"/>
</dbReference>